<sequence>MAGLSYSAYIVIIITGIGGAFMLVYGAFRMAHRSDMSSVGLGPDQEQYMRES</sequence>
<dbReference type="EMBL" id="NKHZ01000025">
    <property type="protein sequence ID" value="PNS20059.1"/>
    <property type="molecule type" value="Genomic_DNA"/>
</dbReference>
<dbReference type="Proteomes" id="UP000243797">
    <property type="component" value="Unassembled WGS sequence"/>
</dbReference>
<keyword evidence="1" id="KW-0472">Membrane</keyword>
<accession>A0A2K1QYG6</accession>
<keyword evidence="1" id="KW-1133">Transmembrane helix</keyword>
<organism evidence="2 3">
    <name type="scientific">Sphaceloma murrayae</name>
    <dbReference type="NCBI Taxonomy" id="2082308"/>
    <lineage>
        <taxon>Eukaryota</taxon>
        <taxon>Fungi</taxon>
        <taxon>Dikarya</taxon>
        <taxon>Ascomycota</taxon>
        <taxon>Pezizomycotina</taxon>
        <taxon>Dothideomycetes</taxon>
        <taxon>Dothideomycetidae</taxon>
        <taxon>Myriangiales</taxon>
        <taxon>Elsinoaceae</taxon>
        <taxon>Sphaceloma</taxon>
    </lineage>
</organism>
<keyword evidence="3" id="KW-1185">Reference proteome</keyword>
<protein>
    <submittedName>
        <fullName evidence="2">Uncharacterized protein</fullName>
    </submittedName>
</protein>
<evidence type="ECO:0000313" key="3">
    <source>
        <dbReference type="Proteomes" id="UP000243797"/>
    </source>
</evidence>
<gene>
    <name evidence="2" type="ORF">CAC42_5509</name>
</gene>
<comment type="caution">
    <text evidence="2">The sequence shown here is derived from an EMBL/GenBank/DDBJ whole genome shotgun (WGS) entry which is preliminary data.</text>
</comment>
<dbReference type="AlphaFoldDB" id="A0A2K1QYG6"/>
<proteinExistence type="predicted"/>
<evidence type="ECO:0000256" key="1">
    <source>
        <dbReference type="SAM" id="Phobius"/>
    </source>
</evidence>
<feature type="transmembrane region" description="Helical" evidence="1">
    <location>
        <begin position="6"/>
        <end position="28"/>
    </location>
</feature>
<reference evidence="2 3" key="1">
    <citation type="submission" date="2017-06" db="EMBL/GenBank/DDBJ databases">
        <title>Draft genome sequence of a variant of Elsinoe murrayae.</title>
        <authorList>
            <person name="Cheng Q."/>
        </authorList>
    </citation>
    <scope>NUCLEOTIDE SEQUENCE [LARGE SCALE GENOMIC DNA]</scope>
    <source>
        <strain evidence="2 3">CQ-2017a</strain>
    </source>
</reference>
<dbReference type="InParanoid" id="A0A2K1QYG6"/>
<keyword evidence="1" id="KW-0812">Transmembrane</keyword>
<evidence type="ECO:0000313" key="2">
    <source>
        <dbReference type="EMBL" id="PNS20059.1"/>
    </source>
</evidence>
<name>A0A2K1QYG6_9PEZI</name>